<dbReference type="GO" id="GO:0005829">
    <property type="term" value="C:cytosol"/>
    <property type="evidence" value="ECO:0007669"/>
    <property type="project" value="TreeGrafter"/>
</dbReference>
<dbReference type="EC" id="6.1.1.12" evidence="3"/>
<protein>
    <recommendedName>
        <fullName evidence="3">aspartate--tRNA ligase</fullName>
        <ecNumber evidence="3">6.1.1.12</ecNumber>
    </recommendedName>
</protein>
<dbReference type="CDD" id="cd00776">
    <property type="entry name" value="AsxRS_core"/>
    <property type="match status" value="1"/>
</dbReference>
<dbReference type="PANTHER" id="PTHR43450">
    <property type="entry name" value="ASPARTYL-TRNA SYNTHETASE"/>
    <property type="match status" value="1"/>
</dbReference>
<organism evidence="13">
    <name type="scientific">Guillardia theta</name>
    <name type="common">Cryptophyte</name>
    <name type="synonym">Cryptomonas phi</name>
    <dbReference type="NCBI Taxonomy" id="55529"/>
    <lineage>
        <taxon>Eukaryota</taxon>
        <taxon>Cryptophyceae</taxon>
        <taxon>Pyrenomonadales</taxon>
        <taxon>Geminigeraceae</taxon>
        <taxon>Guillardia</taxon>
    </lineage>
</organism>
<evidence type="ECO:0000256" key="9">
    <source>
        <dbReference type="ARBA" id="ARBA00023146"/>
    </source>
</evidence>
<dbReference type="GO" id="GO:0003723">
    <property type="term" value="F:RNA binding"/>
    <property type="evidence" value="ECO:0007669"/>
    <property type="project" value="TreeGrafter"/>
</dbReference>
<evidence type="ECO:0000313" key="13">
    <source>
        <dbReference type="EMBL" id="CAE2192237.1"/>
    </source>
</evidence>
<keyword evidence="8" id="KW-0648">Protein biosynthesis</keyword>
<dbReference type="PANTHER" id="PTHR43450:SF1">
    <property type="entry name" value="ASPARTATE--TRNA LIGASE, CYTOPLASMIC"/>
    <property type="match status" value="1"/>
</dbReference>
<dbReference type="FunFam" id="3.30.930.10:FF:000038">
    <property type="entry name" value="Aspartate--tRNA ligase"/>
    <property type="match status" value="1"/>
</dbReference>
<comment type="catalytic activity">
    <reaction evidence="10">
        <text>tRNA(Asp) + L-aspartate + ATP = L-aspartyl-tRNA(Asp) + AMP + diphosphate</text>
        <dbReference type="Rhea" id="RHEA:19649"/>
        <dbReference type="Rhea" id="RHEA-COMP:9660"/>
        <dbReference type="Rhea" id="RHEA-COMP:9678"/>
        <dbReference type="ChEBI" id="CHEBI:29991"/>
        <dbReference type="ChEBI" id="CHEBI:30616"/>
        <dbReference type="ChEBI" id="CHEBI:33019"/>
        <dbReference type="ChEBI" id="CHEBI:78442"/>
        <dbReference type="ChEBI" id="CHEBI:78516"/>
        <dbReference type="ChEBI" id="CHEBI:456215"/>
        <dbReference type="EC" id="6.1.1.12"/>
    </reaction>
</comment>
<dbReference type="InterPro" id="IPR004523">
    <property type="entry name" value="Asp-tRNA_synthase_2"/>
</dbReference>
<comment type="subcellular location">
    <subcellularLocation>
        <location evidence="1">Cytoplasm</location>
    </subcellularLocation>
</comment>
<dbReference type="AlphaFoldDB" id="A0A7S4HA40"/>
<evidence type="ECO:0000256" key="2">
    <source>
        <dbReference type="ARBA" id="ARBA00005312"/>
    </source>
</evidence>
<evidence type="ECO:0000256" key="3">
    <source>
        <dbReference type="ARBA" id="ARBA00012841"/>
    </source>
</evidence>
<evidence type="ECO:0000256" key="7">
    <source>
        <dbReference type="ARBA" id="ARBA00022840"/>
    </source>
</evidence>
<comment type="similarity">
    <text evidence="2">Belongs to the class-II aminoacyl-tRNA synthetase family. Type 2 subfamily.</text>
</comment>
<feature type="coiled-coil region" evidence="11">
    <location>
        <begin position="59"/>
        <end position="86"/>
    </location>
</feature>
<dbReference type="InterPro" id="IPR002312">
    <property type="entry name" value="Asp/Asn-tRNA-synth_IIb"/>
</dbReference>
<proteinExistence type="inferred from homology"/>
<feature type="domain" description="Aminoacyl-transfer RNA synthetases class-II family profile" evidence="12">
    <location>
        <begin position="243"/>
        <end position="600"/>
    </location>
</feature>
<keyword evidence="7" id="KW-0067">ATP-binding</keyword>
<dbReference type="InterPro" id="IPR004364">
    <property type="entry name" value="Aa-tRNA-synt_II"/>
</dbReference>
<dbReference type="NCBIfam" id="TIGR00458">
    <property type="entry name" value="aspS_nondisc"/>
    <property type="match status" value="1"/>
</dbReference>
<dbReference type="SUPFAM" id="SSF55681">
    <property type="entry name" value="Class II aaRS and biotin synthetases"/>
    <property type="match status" value="1"/>
</dbReference>
<dbReference type="NCBIfam" id="NF003483">
    <property type="entry name" value="PRK05159.1"/>
    <property type="match status" value="1"/>
</dbReference>
<dbReference type="InterPro" id="IPR006195">
    <property type="entry name" value="aa-tRNA-synth_II"/>
</dbReference>
<dbReference type="SUPFAM" id="SSF50249">
    <property type="entry name" value="Nucleic acid-binding proteins"/>
    <property type="match status" value="1"/>
</dbReference>
<dbReference type="GO" id="GO:0017101">
    <property type="term" value="C:aminoacyl-tRNA synthetase multienzyme complex"/>
    <property type="evidence" value="ECO:0007669"/>
    <property type="project" value="TreeGrafter"/>
</dbReference>
<dbReference type="InterPro" id="IPR045864">
    <property type="entry name" value="aa-tRNA-synth_II/BPL/LPL"/>
</dbReference>
<gene>
    <name evidence="13" type="ORF">GTHE00462_LOCUS1548</name>
</gene>
<dbReference type="HAMAP" id="MF_02075">
    <property type="entry name" value="Asp_tRNA_synth_type2"/>
    <property type="match status" value="1"/>
</dbReference>
<dbReference type="EMBL" id="HBKN01001783">
    <property type="protein sequence ID" value="CAE2192237.1"/>
    <property type="molecule type" value="Transcribed_RNA"/>
</dbReference>
<evidence type="ECO:0000256" key="10">
    <source>
        <dbReference type="ARBA" id="ARBA00047904"/>
    </source>
</evidence>
<dbReference type="PROSITE" id="PS50862">
    <property type="entry name" value="AA_TRNA_LIGASE_II"/>
    <property type="match status" value="1"/>
</dbReference>
<name>A0A7S4HA40_GUITH</name>
<keyword evidence="5" id="KW-0436">Ligase</keyword>
<dbReference type="Gene3D" id="3.30.930.10">
    <property type="entry name" value="Bira Bifunctional Protein, Domain 2"/>
    <property type="match status" value="1"/>
</dbReference>
<dbReference type="Pfam" id="PF00152">
    <property type="entry name" value="tRNA-synt_2"/>
    <property type="match status" value="1"/>
</dbReference>
<keyword evidence="11" id="KW-0175">Coiled coil</keyword>
<evidence type="ECO:0000259" key="12">
    <source>
        <dbReference type="PROSITE" id="PS50862"/>
    </source>
</evidence>
<keyword evidence="4" id="KW-0963">Cytoplasm</keyword>
<evidence type="ECO:0000256" key="6">
    <source>
        <dbReference type="ARBA" id="ARBA00022741"/>
    </source>
</evidence>
<evidence type="ECO:0000256" key="4">
    <source>
        <dbReference type="ARBA" id="ARBA00022490"/>
    </source>
</evidence>
<dbReference type="InterPro" id="IPR012340">
    <property type="entry name" value="NA-bd_OB-fold"/>
</dbReference>
<dbReference type="GO" id="GO:0006422">
    <property type="term" value="P:aspartyl-tRNA aminoacylation"/>
    <property type="evidence" value="ECO:0007669"/>
    <property type="project" value="InterPro"/>
</dbReference>
<evidence type="ECO:0000256" key="1">
    <source>
        <dbReference type="ARBA" id="ARBA00004496"/>
    </source>
</evidence>
<keyword evidence="6" id="KW-0547">Nucleotide-binding</keyword>
<dbReference type="GO" id="GO:0004815">
    <property type="term" value="F:aspartate-tRNA ligase activity"/>
    <property type="evidence" value="ECO:0007669"/>
    <property type="project" value="UniProtKB-EC"/>
</dbReference>
<dbReference type="GO" id="GO:0005524">
    <property type="term" value="F:ATP binding"/>
    <property type="evidence" value="ECO:0007669"/>
    <property type="project" value="UniProtKB-KW"/>
</dbReference>
<evidence type="ECO:0000256" key="5">
    <source>
        <dbReference type="ARBA" id="ARBA00022598"/>
    </source>
</evidence>
<accession>A0A7S4HA40</accession>
<keyword evidence="9" id="KW-0030">Aminoacyl-tRNA synthetase</keyword>
<evidence type="ECO:0000256" key="11">
    <source>
        <dbReference type="SAM" id="Coils"/>
    </source>
</evidence>
<dbReference type="Gene3D" id="2.40.50.140">
    <property type="entry name" value="Nucleic acid-binding proteins"/>
    <property type="match status" value="1"/>
</dbReference>
<dbReference type="CDD" id="cd04320">
    <property type="entry name" value="AspRS_cyto_N"/>
    <property type="match status" value="1"/>
</dbReference>
<sequence>MISPLMLSSSPSAISLAGPLAPRMPSPLHHLRSERMCLRGGSDRQAETASLNATEVARQRELRKKAKQEEKAQKKLMKQMDKNESEAHRFPTDIPMFCDNQPCPELFGEMEMVKSQSACTRRYLSSSELDGLPEGESFWIRARVQQSRVKGNTVFLVLRLQGVTVQAALFKSDSVTKDMIRFCGSIPRESVVDVQGGKVAATVTSCKVTTYEVHVQRIYCVSRAAPALPLLLEDAARPSEARDNVSVEQRADADSEQREVVVNLETRLNERVLDLRSPSHNSIMRIQSHVGQAFRNFLAARGFVEIHTPKLQGGSSCEGGAAVFPLDYFGSKAWLAQSPQLHKQMAVMSGFERVMEVGPVFRAESSHTSRHLCEFVGLDFEMEISESYAEAMDIVEGFVVTLLEELYHSQPLSSHVDEVAKQYPCKRLRCRRAGDNLRLSYKEAVDLLNDRGCTNEDGSKIRHDQDLSTQLERLLGEIVAEKHETDFFFITDFPSGVRPFYSMPSSSDPSSSNSFDAYLRGQEICSGAQRIHDSSLLVESLKSRGIDPSSMQPYINSFKYGGSPHAGAGLGLERLTMTILGLDNIRLASMFPRDPKRLSP</sequence>
<dbReference type="PRINTS" id="PR01042">
    <property type="entry name" value="TRNASYNTHASP"/>
</dbReference>
<reference evidence="13" key="1">
    <citation type="submission" date="2021-01" db="EMBL/GenBank/DDBJ databases">
        <authorList>
            <person name="Corre E."/>
            <person name="Pelletier E."/>
            <person name="Niang G."/>
            <person name="Scheremetjew M."/>
            <person name="Finn R."/>
            <person name="Kale V."/>
            <person name="Holt S."/>
            <person name="Cochrane G."/>
            <person name="Meng A."/>
            <person name="Brown T."/>
            <person name="Cohen L."/>
        </authorList>
    </citation>
    <scope>NUCLEOTIDE SEQUENCE</scope>
    <source>
        <strain evidence="13">CCMP 2712</strain>
    </source>
</reference>
<evidence type="ECO:0000256" key="8">
    <source>
        <dbReference type="ARBA" id="ARBA00022917"/>
    </source>
</evidence>